<feature type="domain" description="GH10" evidence="10">
    <location>
        <begin position="39"/>
        <end position="358"/>
    </location>
</feature>
<evidence type="ECO:0000256" key="5">
    <source>
        <dbReference type="ARBA" id="ARBA00022801"/>
    </source>
</evidence>
<evidence type="ECO:0000256" key="3">
    <source>
        <dbReference type="ARBA" id="ARBA00022651"/>
    </source>
</evidence>
<organism evidence="11">
    <name type="scientific">Planktothricoides sp. SpSt-374</name>
    <dbReference type="NCBI Taxonomy" id="2282167"/>
    <lineage>
        <taxon>Bacteria</taxon>
        <taxon>Bacillati</taxon>
        <taxon>Cyanobacteriota</taxon>
        <taxon>Cyanophyceae</taxon>
        <taxon>Oscillatoriophycideae</taxon>
        <taxon>Oscillatoriales</taxon>
        <taxon>Oscillatoriaceae</taxon>
        <taxon>Planktothricoides</taxon>
    </lineage>
</organism>
<dbReference type="InterPro" id="IPR001000">
    <property type="entry name" value="GH10_dom"/>
</dbReference>
<dbReference type="Pfam" id="PF00331">
    <property type="entry name" value="Glyco_hydro_10"/>
    <property type="match status" value="1"/>
</dbReference>
<comment type="similarity">
    <text evidence="2 9">Belongs to the glycosyl hydrolase 10 (cellulase F) family.</text>
</comment>
<evidence type="ECO:0000256" key="7">
    <source>
        <dbReference type="ARBA" id="ARBA00023295"/>
    </source>
</evidence>
<dbReference type="GO" id="GO:0031176">
    <property type="term" value="F:endo-1,4-beta-xylanase activity"/>
    <property type="evidence" value="ECO:0007669"/>
    <property type="project" value="UniProtKB-EC"/>
</dbReference>
<comment type="caution">
    <text evidence="11">The sequence shown here is derived from an EMBL/GenBank/DDBJ whole genome shotgun (WGS) entry which is preliminary data.</text>
</comment>
<keyword evidence="8 9" id="KW-0624">Polysaccharide degradation</keyword>
<evidence type="ECO:0000313" key="11">
    <source>
        <dbReference type="EMBL" id="HGG00273.1"/>
    </source>
</evidence>
<keyword evidence="3 11" id="KW-0858">Xylan degradation</keyword>
<dbReference type="GO" id="GO:0045493">
    <property type="term" value="P:xylan catabolic process"/>
    <property type="evidence" value="ECO:0007669"/>
    <property type="project" value="UniProtKB-KW"/>
</dbReference>
<evidence type="ECO:0000256" key="8">
    <source>
        <dbReference type="ARBA" id="ARBA00023326"/>
    </source>
</evidence>
<gene>
    <name evidence="11" type="ORF">ENR15_06375</name>
</gene>
<protein>
    <recommendedName>
        <fullName evidence="9">Beta-xylanase</fullName>
        <ecNumber evidence="9">3.2.1.8</ecNumber>
    </recommendedName>
</protein>
<evidence type="ECO:0000256" key="4">
    <source>
        <dbReference type="ARBA" id="ARBA00022729"/>
    </source>
</evidence>
<dbReference type="PANTHER" id="PTHR31490:SF88">
    <property type="entry name" value="BETA-XYLANASE"/>
    <property type="match status" value="1"/>
</dbReference>
<dbReference type="InterPro" id="IPR017853">
    <property type="entry name" value="GH"/>
</dbReference>
<reference evidence="11" key="1">
    <citation type="journal article" date="2020" name="mSystems">
        <title>Genome- and Community-Level Interaction Insights into Carbon Utilization and Element Cycling Functions of Hydrothermarchaeota in Hydrothermal Sediment.</title>
        <authorList>
            <person name="Zhou Z."/>
            <person name="Liu Y."/>
            <person name="Xu W."/>
            <person name="Pan J."/>
            <person name="Luo Z.H."/>
            <person name="Li M."/>
        </authorList>
    </citation>
    <scope>NUCLEOTIDE SEQUENCE [LARGE SCALE GENOMIC DNA]</scope>
    <source>
        <strain evidence="11">SpSt-374</strain>
    </source>
</reference>
<keyword evidence="7 9" id="KW-0326">Glycosidase</keyword>
<evidence type="ECO:0000259" key="10">
    <source>
        <dbReference type="PROSITE" id="PS51760"/>
    </source>
</evidence>
<accession>A0A7C3VFV0</accession>
<evidence type="ECO:0000256" key="6">
    <source>
        <dbReference type="ARBA" id="ARBA00023277"/>
    </source>
</evidence>
<dbReference type="EMBL" id="DSPX01000060">
    <property type="protein sequence ID" value="HGG00273.1"/>
    <property type="molecule type" value="Genomic_DNA"/>
</dbReference>
<name>A0A7C3VFV0_9CYAN</name>
<keyword evidence="5 9" id="KW-0378">Hydrolase</keyword>
<dbReference type="SMART" id="SM00633">
    <property type="entry name" value="Glyco_10"/>
    <property type="match status" value="1"/>
</dbReference>
<evidence type="ECO:0000256" key="1">
    <source>
        <dbReference type="ARBA" id="ARBA00000681"/>
    </source>
</evidence>
<proteinExistence type="inferred from homology"/>
<dbReference type="Gene3D" id="3.20.20.80">
    <property type="entry name" value="Glycosidases"/>
    <property type="match status" value="1"/>
</dbReference>
<dbReference type="AlphaFoldDB" id="A0A7C3VFV0"/>
<dbReference type="PRINTS" id="PR00134">
    <property type="entry name" value="GLHYDRLASE10"/>
</dbReference>
<sequence>MNNLPVKRNWFLAALAFFLSLAVVLLLNSTPLASAPGAVASSPSLRSLIGNRPFYLAAAVKEQPLLSDPMYGQVLAREFNTIMPENDFKFENLHPDRDKYDFSTTDRLVTFARTNGMHVRGHTLVWFHALPRWLLEGNFSREELMAILEDHVKTVVRHYRGQVYAWDVVNEPLNADGSYRDTLWLRSIGPEYIDLAFRWAHEADPEALLFLNDYGEGMSAKSDNLYSLLQDLVSRKVPIDGIGFQMHVGFLSSDNPPEVAENMKRIGELGLEVAFTETDIPIAKLPGKTEAEKLAQQARLYGEFLQICLDAPNCHTFGMWGFTDRYSWIKNFKGTPDAPLIFDVDYRPKPAHQAMVEVLQKWR</sequence>
<comment type="catalytic activity">
    <reaction evidence="1 9">
        <text>Endohydrolysis of (1-&gt;4)-beta-D-xylosidic linkages in xylans.</text>
        <dbReference type="EC" id="3.2.1.8"/>
    </reaction>
</comment>
<evidence type="ECO:0000256" key="2">
    <source>
        <dbReference type="ARBA" id="ARBA00007495"/>
    </source>
</evidence>
<dbReference type="PROSITE" id="PS51760">
    <property type="entry name" value="GH10_2"/>
    <property type="match status" value="1"/>
</dbReference>
<dbReference type="EC" id="3.2.1.8" evidence="9"/>
<evidence type="ECO:0000256" key="9">
    <source>
        <dbReference type="RuleBase" id="RU361174"/>
    </source>
</evidence>
<dbReference type="PANTHER" id="PTHR31490">
    <property type="entry name" value="GLYCOSYL HYDROLASE"/>
    <property type="match status" value="1"/>
</dbReference>
<dbReference type="InterPro" id="IPR044846">
    <property type="entry name" value="GH10"/>
</dbReference>
<keyword evidence="4" id="KW-0732">Signal</keyword>
<dbReference type="SUPFAM" id="SSF51445">
    <property type="entry name" value="(Trans)glycosidases"/>
    <property type="match status" value="1"/>
</dbReference>
<keyword evidence="6 9" id="KW-0119">Carbohydrate metabolism</keyword>